<dbReference type="SUPFAM" id="SSF52266">
    <property type="entry name" value="SGNH hydrolase"/>
    <property type="match status" value="1"/>
</dbReference>
<feature type="chain" id="PRO_5040729796" evidence="8">
    <location>
        <begin position="22"/>
        <end position="389"/>
    </location>
</feature>
<dbReference type="PANTHER" id="PTHR45650">
    <property type="entry name" value="GDSL-LIKE LIPASE/ACYLHYDROLASE-RELATED"/>
    <property type="match status" value="1"/>
</dbReference>
<keyword evidence="5" id="KW-0378">Hydrolase</keyword>
<dbReference type="GO" id="GO:0016042">
    <property type="term" value="P:lipid catabolic process"/>
    <property type="evidence" value="ECO:0007669"/>
    <property type="project" value="UniProtKB-KW"/>
</dbReference>
<dbReference type="OrthoDB" id="1600564at2759"/>
<dbReference type="AlphaFoldDB" id="A0A9W7HBY4"/>
<feature type="signal peptide" evidence="8">
    <location>
        <begin position="1"/>
        <end position="21"/>
    </location>
</feature>
<dbReference type="InterPro" id="IPR035669">
    <property type="entry name" value="SGNH_plant_lipase-like"/>
</dbReference>
<dbReference type="Pfam" id="PF00657">
    <property type="entry name" value="Lipase_GDSL"/>
    <property type="match status" value="1"/>
</dbReference>
<dbReference type="GO" id="GO:0016788">
    <property type="term" value="F:hydrolase activity, acting on ester bonds"/>
    <property type="evidence" value="ECO:0007669"/>
    <property type="project" value="InterPro"/>
</dbReference>
<dbReference type="InterPro" id="IPR036514">
    <property type="entry name" value="SGNH_hydro_sf"/>
</dbReference>
<dbReference type="InterPro" id="IPR001087">
    <property type="entry name" value="GDSL"/>
</dbReference>
<dbReference type="Proteomes" id="UP001165190">
    <property type="component" value="Unassembled WGS sequence"/>
</dbReference>
<dbReference type="CDD" id="cd01837">
    <property type="entry name" value="SGNH_plant_lipase_like"/>
    <property type="match status" value="1"/>
</dbReference>
<comment type="similarity">
    <text evidence="2">Belongs to the 'GDSL' lipolytic enzyme family.</text>
</comment>
<sequence length="389" mass="43706">MNSASLSFLALFLLSFGSIYADSKPLPRLPVPPFYTTQADIDRYLRLDTWSINLPALYVFGDSFVNAGNSLYLHIPSKANYTPYGIDFRGVPTGRPTNGRLVVDFIAQVFGLPFPPPILGLSESQKKTITTGLSFACSSAGILHMPPALVPILGNILSLDDQIQLFKDTIPMLKGQFDSTECFDSYMSKSLFFIHIGGNDLGVYWELANLQKKFPKVKKYTSLLSEQLYSRLKAMYQLGARKFLVNNVFPLGYQPVNLHLKMNGTSFIEDMNQRAASFNARLPKVLRKLEKSLKGSTFVLFDMYKLFEDVLAQPATYGFTNVKDSCCIDISGNQTRPCRPNSVPCADRASHVFFDPFHPSESIHFLWLRRLLKDNSFCSPINLLQLIKS</sequence>
<dbReference type="InterPro" id="IPR051238">
    <property type="entry name" value="GDSL_esterase/lipase"/>
</dbReference>
<evidence type="ECO:0000313" key="9">
    <source>
        <dbReference type="EMBL" id="GMI74699.1"/>
    </source>
</evidence>
<keyword evidence="3" id="KW-0964">Secreted</keyword>
<gene>
    <name evidence="9" type="ORF">HRI_001139200</name>
</gene>
<accession>A0A9W7HBY4</accession>
<evidence type="ECO:0000256" key="8">
    <source>
        <dbReference type="SAM" id="SignalP"/>
    </source>
</evidence>
<keyword evidence="10" id="KW-1185">Reference proteome</keyword>
<keyword evidence="6" id="KW-0442">Lipid degradation</keyword>
<dbReference type="PANTHER" id="PTHR45650:SF24">
    <property type="entry name" value="GDSL ESTERASE_LIPASE 7-LIKE"/>
    <property type="match status" value="1"/>
</dbReference>
<comment type="subcellular location">
    <subcellularLocation>
        <location evidence="1">Secreted</location>
    </subcellularLocation>
</comment>
<name>A0A9W7HBY4_HIBTR</name>
<evidence type="ECO:0000256" key="4">
    <source>
        <dbReference type="ARBA" id="ARBA00022729"/>
    </source>
</evidence>
<keyword evidence="4 8" id="KW-0732">Signal</keyword>
<evidence type="ECO:0000256" key="7">
    <source>
        <dbReference type="ARBA" id="ARBA00023098"/>
    </source>
</evidence>
<evidence type="ECO:0000256" key="1">
    <source>
        <dbReference type="ARBA" id="ARBA00004613"/>
    </source>
</evidence>
<dbReference type="Gene3D" id="3.40.50.1110">
    <property type="entry name" value="SGNH hydrolase"/>
    <property type="match status" value="1"/>
</dbReference>
<evidence type="ECO:0000256" key="3">
    <source>
        <dbReference type="ARBA" id="ARBA00022525"/>
    </source>
</evidence>
<comment type="caution">
    <text evidence="9">The sequence shown here is derived from an EMBL/GenBank/DDBJ whole genome shotgun (WGS) entry which is preliminary data.</text>
</comment>
<evidence type="ECO:0000313" key="10">
    <source>
        <dbReference type="Proteomes" id="UP001165190"/>
    </source>
</evidence>
<proteinExistence type="inferred from homology"/>
<reference evidence="9" key="1">
    <citation type="submission" date="2023-05" db="EMBL/GenBank/DDBJ databases">
        <title>Genome and transcriptome analyses reveal genes involved in the formation of fine ridges on petal epidermal cells in Hibiscus trionum.</title>
        <authorList>
            <person name="Koshimizu S."/>
            <person name="Masuda S."/>
            <person name="Ishii T."/>
            <person name="Shirasu K."/>
            <person name="Hoshino A."/>
            <person name="Arita M."/>
        </authorList>
    </citation>
    <scope>NUCLEOTIDE SEQUENCE</scope>
    <source>
        <strain evidence="9">Hamamatsu line</strain>
    </source>
</reference>
<organism evidence="9 10">
    <name type="scientific">Hibiscus trionum</name>
    <name type="common">Flower of an hour</name>
    <dbReference type="NCBI Taxonomy" id="183268"/>
    <lineage>
        <taxon>Eukaryota</taxon>
        <taxon>Viridiplantae</taxon>
        <taxon>Streptophyta</taxon>
        <taxon>Embryophyta</taxon>
        <taxon>Tracheophyta</taxon>
        <taxon>Spermatophyta</taxon>
        <taxon>Magnoliopsida</taxon>
        <taxon>eudicotyledons</taxon>
        <taxon>Gunneridae</taxon>
        <taxon>Pentapetalae</taxon>
        <taxon>rosids</taxon>
        <taxon>malvids</taxon>
        <taxon>Malvales</taxon>
        <taxon>Malvaceae</taxon>
        <taxon>Malvoideae</taxon>
        <taxon>Hibiscus</taxon>
    </lineage>
</organism>
<evidence type="ECO:0000256" key="2">
    <source>
        <dbReference type="ARBA" id="ARBA00008668"/>
    </source>
</evidence>
<keyword evidence="7" id="KW-0443">Lipid metabolism</keyword>
<evidence type="ECO:0000256" key="5">
    <source>
        <dbReference type="ARBA" id="ARBA00022801"/>
    </source>
</evidence>
<protein>
    <submittedName>
        <fullName evidence="9">Uncharacterized protein</fullName>
    </submittedName>
</protein>
<dbReference type="GO" id="GO:0005576">
    <property type="term" value="C:extracellular region"/>
    <property type="evidence" value="ECO:0007669"/>
    <property type="project" value="UniProtKB-SubCell"/>
</dbReference>
<evidence type="ECO:0000256" key="6">
    <source>
        <dbReference type="ARBA" id="ARBA00022963"/>
    </source>
</evidence>
<dbReference type="EMBL" id="BSYR01000011">
    <property type="protein sequence ID" value="GMI74699.1"/>
    <property type="molecule type" value="Genomic_DNA"/>
</dbReference>